<feature type="domain" description="Carbohydrate kinase PfkB" evidence="5">
    <location>
        <begin position="97"/>
        <end position="356"/>
    </location>
</feature>
<reference evidence="6 7" key="1">
    <citation type="journal article" date="2019" name="Int. J. Syst. Evol. Microbiol.">
        <title>The Global Catalogue of Microorganisms (GCM) 10K type strain sequencing project: providing services to taxonomists for standard genome sequencing and annotation.</title>
        <authorList>
            <consortium name="The Broad Institute Genomics Platform"/>
            <consortium name="The Broad Institute Genome Sequencing Center for Infectious Disease"/>
            <person name="Wu L."/>
            <person name="Ma J."/>
        </authorList>
    </citation>
    <scope>NUCLEOTIDE SEQUENCE [LARGE SCALE GENOMIC DNA]</scope>
    <source>
        <strain evidence="6 7">JCM 9933</strain>
    </source>
</reference>
<comment type="caution">
    <text evidence="6">The sequence shown here is derived from an EMBL/GenBank/DDBJ whole genome shotgun (WGS) entry which is preliminary data.</text>
</comment>
<gene>
    <name evidence="6" type="ORF">GCM10009416_43560</name>
</gene>
<dbReference type="PANTHER" id="PTHR43320:SF3">
    <property type="entry name" value="CARBOHYDRATE KINASE PFKB DOMAIN-CONTAINING PROTEIN"/>
    <property type="match status" value="1"/>
</dbReference>
<dbReference type="PANTHER" id="PTHR43320">
    <property type="entry name" value="SUGAR KINASE"/>
    <property type="match status" value="1"/>
</dbReference>
<dbReference type="InterPro" id="IPR052700">
    <property type="entry name" value="Carb_kinase_PfkB-like"/>
</dbReference>
<dbReference type="InterPro" id="IPR011611">
    <property type="entry name" value="PfkB_dom"/>
</dbReference>
<dbReference type="SUPFAM" id="SSF53613">
    <property type="entry name" value="Ribokinase-like"/>
    <property type="match status" value="1"/>
</dbReference>
<dbReference type="InterPro" id="IPR002173">
    <property type="entry name" value="Carboh/pur_kinase_PfkB_CS"/>
</dbReference>
<evidence type="ECO:0000256" key="2">
    <source>
        <dbReference type="ARBA" id="ARBA00022679"/>
    </source>
</evidence>
<dbReference type="Gene3D" id="3.40.1190.20">
    <property type="match status" value="1"/>
</dbReference>
<dbReference type="Proteomes" id="UP001501588">
    <property type="component" value="Unassembled WGS sequence"/>
</dbReference>
<evidence type="ECO:0000313" key="7">
    <source>
        <dbReference type="Proteomes" id="UP001501588"/>
    </source>
</evidence>
<proteinExistence type="inferred from homology"/>
<keyword evidence="3 6" id="KW-0418">Kinase</keyword>
<dbReference type="PROSITE" id="PS00584">
    <property type="entry name" value="PFKB_KINASES_2"/>
    <property type="match status" value="1"/>
</dbReference>
<sequence length="368" mass="38336">MSETHRRTPARKPRALALRPGVCQTRPSRTTPHPKGPPRPMSDATLDILGIGNAIVDVQARAEDDFLAKRGLDKGAMRLIDAGEAEALYAAMGPGVESSGGSAANTCAVAAALGARVGYLGKVAADPLGRVFAHDIRAAGVRFPTAPLEGGEPTARCLILVTPDGQRTMNTFLGAAVRFGEADVDPAEVAGARILYLEGYLFDPPAAQAAFRAAARAAHEAGRRVALTLSDPFCVHRHRDAFRRLVHEEVDILFANEAEALALYGAESFEEAARRASSDVALAALTRSERGSVLLADGERHEVAAAPAKVVDTTGAGDAYAAGVLAALARGLDLSECGRWGSVAAAEVIGHFGARPQSDLKRLLGAGA</sequence>
<evidence type="ECO:0000256" key="1">
    <source>
        <dbReference type="ARBA" id="ARBA00010688"/>
    </source>
</evidence>
<name>A0ABN1FZ55_9PROT</name>
<dbReference type="GO" id="GO:0016301">
    <property type="term" value="F:kinase activity"/>
    <property type="evidence" value="ECO:0007669"/>
    <property type="project" value="UniProtKB-KW"/>
</dbReference>
<dbReference type="InterPro" id="IPR029056">
    <property type="entry name" value="Ribokinase-like"/>
</dbReference>
<dbReference type="CDD" id="cd01168">
    <property type="entry name" value="adenosine_kinase"/>
    <property type="match status" value="1"/>
</dbReference>
<accession>A0ABN1FZ55</accession>
<protein>
    <submittedName>
        <fullName evidence="6">Adenosine kinase</fullName>
    </submittedName>
</protein>
<dbReference type="Pfam" id="PF00294">
    <property type="entry name" value="PfkB"/>
    <property type="match status" value="1"/>
</dbReference>
<comment type="similarity">
    <text evidence="1">Belongs to the carbohydrate kinase PfkB family.</text>
</comment>
<evidence type="ECO:0000256" key="3">
    <source>
        <dbReference type="ARBA" id="ARBA00022777"/>
    </source>
</evidence>
<evidence type="ECO:0000313" key="6">
    <source>
        <dbReference type="EMBL" id="GAA0600891.1"/>
    </source>
</evidence>
<evidence type="ECO:0000259" key="5">
    <source>
        <dbReference type="Pfam" id="PF00294"/>
    </source>
</evidence>
<organism evidence="6 7">
    <name type="scientific">Craurococcus roseus</name>
    <dbReference type="NCBI Taxonomy" id="77585"/>
    <lineage>
        <taxon>Bacteria</taxon>
        <taxon>Pseudomonadati</taxon>
        <taxon>Pseudomonadota</taxon>
        <taxon>Alphaproteobacteria</taxon>
        <taxon>Acetobacterales</taxon>
        <taxon>Acetobacteraceae</taxon>
        <taxon>Craurococcus</taxon>
    </lineage>
</organism>
<dbReference type="EMBL" id="BAAAFZ010000074">
    <property type="protein sequence ID" value="GAA0600891.1"/>
    <property type="molecule type" value="Genomic_DNA"/>
</dbReference>
<keyword evidence="2" id="KW-0808">Transferase</keyword>
<feature type="region of interest" description="Disordered" evidence="4">
    <location>
        <begin position="19"/>
        <end position="43"/>
    </location>
</feature>
<evidence type="ECO:0000256" key="4">
    <source>
        <dbReference type="SAM" id="MobiDB-lite"/>
    </source>
</evidence>
<keyword evidence="7" id="KW-1185">Reference proteome</keyword>